<dbReference type="InterPro" id="IPR010540">
    <property type="entry name" value="CmpB_TMEM229"/>
</dbReference>
<keyword evidence="1" id="KW-0812">Transmembrane</keyword>
<keyword evidence="1" id="KW-1133">Transmembrane helix</keyword>
<gene>
    <name evidence="2" type="ORF">H8S09_06625</name>
</gene>
<feature type="transmembrane region" description="Helical" evidence="1">
    <location>
        <begin position="5"/>
        <end position="25"/>
    </location>
</feature>
<dbReference type="Proteomes" id="UP000615234">
    <property type="component" value="Unassembled WGS sequence"/>
</dbReference>
<keyword evidence="3" id="KW-1185">Reference proteome</keyword>
<dbReference type="AlphaFoldDB" id="A0A8I0DRY7"/>
<comment type="caution">
    <text evidence="2">The sequence shown here is derived from an EMBL/GenBank/DDBJ whole genome shotgun (WGS) entry which is preliminary data.</text>
</comment>
<evidence type="ECO:0000313" key="2">
    <source>
        <dbReference type="EMBL" id="MBC5662573.1"/>
    </source>
</evidence>
<protein>
    <recommendedName>
        <fullName evidence="4">ABC transporter permease</fullName>
    </recommendedName>
</protein>
<feature type="transmembrane region" description="Helical" evidence="1">
    <location>
        <begin position="31"/>
        <end position="49"/>
    </location>
</feature>
<feature type="transmembrane region" description="Helical" evidence="1">
    <location>
        <begin position="97"/>
        <end position="119"/>
    </location>
</feature>
<evidence type="ECO:0008006" key="4">
    <source>
        <dbReference type="Google" id="ProtNLM"/>
    </source>
</evidence>
<feature type="transmembrane region" description="Helical" evidence="1">
    <location>
        <begin position="61"/>
        <end position="85"/>
    </location>
</feature>
<dbReference type="Pfam" id="PF06541">
    <property type="entry name" value="ABC_trans_CmpB"/>
    <property type="match status" value="1"/>
</dbReference>
<organism evidence="2 3">
    <name type="scientific">Coprococcus hominis</name>
    <name type="common">ex Liu et al. 2022</name>
    <dbReference type="NCBI Taxonomy" id="2763039"/>
    <lineage>
        <taxon>Bacteria</taxon>
        <taxon>Bacillati</taxon>
        <taxon>Bacillota</taxon>
        <taxon>Clostridia</taxon>
        <taxon>Lachnospirales</taxon>
        <taxon>Lachnospiraceae</taxon>
        <taxon>Coprococcus</taxon>
    </lineage>
</organism>
<sequence length="138" mass="16081">MKITFFKYLSLFLTGGMVYYFLEIFTRDYSHYSMIICGGLCMIACGGLNQMFPRMPIPLQMILSSGIITLFEFVTGVIVNLIFHVGVWDYSYLPYNVMGQICLPYSVLWMFLSLIIIFVDDGIRHFLFGEELPEYRLF</sequence>
<reference evidence="2 3" key="1">
    <citation type="submission" date="2020-08" db="EMBL/GenBank/DDBJ databases">
        <title>Genome public.</title>
        <authorList>
            <person name="Liu C."/>
            <person name="Sun Q."/>
        </authorList>
    </citation>
    <scope>NUCLEOTIDE SEQUENCE [LARGE SCALE GENOMIC DNA]</scope>
    <source>
        <strain evidence="2 3">NSJ-10</strain>
    </source>
</reference>
<proteinExistence type="predicted"/>
<name>A0A8I0DRY7_9FIRM</name>
<dbReference type="EMBL" id="JACOOX010000003">
    <property type="protein sequence ID" value="MBC5662573.1"/>
    <property type="molecule type" value="Genomic_DNA"/>
</dbReference>
<keyword evidence="1" id="KW-0472">Membrane</keyword>
<accession>A0A8I0DRY7</accession>
<evidence type="ECO:0000256" key="1">
    <source>
        <dbReference type="SAM" id="Phobius"/>
    </source>
</evidence>
<dbReference type="RefSeq" id="WP_021943756.1">
    <property type="nucleotide sequence ID" value="NZ_JACOOX010000003.1"/>
</dbReference>
<evidence type="ECO:0000313" key="3">
    <source>
        <dbReference type="Proteomes" id="UP000615234"/>
    </source>
</evidence>